<dbReference type="PROSITE" id="PS50297">
    <property type="entry name" value="ANK_REP_REGION"/>
    <property type="match status" value="5"/>
</dbReference>
<feature type="region of interest" description="Disordered" evidence="5">
    <location>
        <begin position="1180"/>
        <end position="1232"/>
    </location>
</feature>
<dbReference type="Pfam" id="PF00023">
    <property type="entry name" value="Ank"/>
    <property type="match status" value="1"/>
</dbReference>
<dbReference type="PROSITE" id="PS50088">
    <property type="entry name" value="ANK_REPEAT"/>
    <property type="match status" value="5"/>
</dbReference>
<dbReference type="Pfam" id="PF13857">
    <property type="entry name" value="Ank_5"/>
    <property type="match status" value="1"/>
</dbReference>
<feature type="repeat" description="ANK" evidence="3">
    <location>
        <begin position="195"/>
        <end position="227"/>
    </location>
</feature>
<evidence type="ECO:0000256" key="2">
    <source>
        <dbReference type="ARBA" id="ARBA00023054"/>
    </source>
</evidence>
<feature type="compositionally biased region" description="Basic and acidic residues" evidence="5">
    <location>
        <begin position="1180"/>
        <end position="1195"/>
    </location>
</feature>
<feature type="compositionally biased region" description="Basic and acidic residues" evidence="5">
    <location>
        <begin position="1210"/>
        <end position="1222"/>
    </location>
</feature>
<feature type="compositionally biased region" description="Polar residues" evidence="5">
    <location>
        <begin position="1196"/>
        <end position="1207"/>
    </location>
</feature>
<feature type="repeat" description="ANK" evidence="3">
    <location>
        <begin position="129"/>
        <end position="161"/>
    </location>
</feature>
<dbReference type="Gene3D" id="1.10.287.1490">
    <property type="match status" value="1"/>
</dbReference>
<feature type="repeat" description="ANK" evidence="3">
    <location>
        <begin position="96"/>
        <end position="128"/>
    </location>
</feature>
<keyword evidence="3" id="KW-0040">ANK repeat</keyword>
<dbReference type="SMART" id="SM00248">
    <property type="entry name" value="ANK"/>
    <property type="match status" value="6"/>
</dbReference>
<proteinExistence type="predicted"/>
<dbReference type="EMBL" id="GDAY02000419">
    <property type="protein sequence ID" value="JAV50994.1"/>
    <property type="molecule type" value="Transcribed_RNA"/>
</dbReference>
<reference evidence="6" key="1">
    <citation type="journal article" date="2015" name="G3 (Bethesda)">
        <title>Post-transcriptional mechanisms contribute little to phenotypic variation in snake venoms.</title>
        <authorList>
            <person name="Rokyta D.R."/>
            <person name="Margres M.J."/>
            <person name="Calvin K."/>
        </authorList>
    </citation>
    <scope>NUCLEOTIDE SEQUENCE</scope>
    <source>
        <strain evidence="6">KW1091</strain>
        <tissue evidence="6">Venom gland</tissue>
    </source>
</reference>
<dbReference type="GO" id="GO:0003779">
    <property type="term" value="F:actin binding"/>
    <property type="evidence" value="ECO:0007669"/>
    <property type="project" value="InterPro"/>
</dbReference>
<dbReference type="Gene3D" id="1.20.5.1700">
    <property type="match status" value="1"/>
</dbReference>
<feature type="coiled-coil region" evidence="4">
    <location>
        <begin position="292"/>
        <end position="364"/>
    </location>
</feature>
<evidence type="ECO:0000256" key="3">
    <source>
        <dbReference type="PROSITE-ProRule" id="PRU00023"/>
    </source>
</evidence>
<protein>
    <submittedName>
        <fullName evidence="6">Uveal autoantigen with coiled-coil domains and ankyrin repeats isoform 1</fullName>
    </submittedName>
</protein>
<dbReference type="InterPro" id="IPR036770">
    <property type="entry name" value="Ankyrin_rpt-contain_sf"/>
</dbReference>
<feature type="coiled-coil region" evidence="4">
    <location>
        <begin position="455"/>
        <end position="514"/>
    </location>
</feature>
<dbReference type="Gene3D" id="1.25.40.20">
    <property type="entry name" value="Ankyrin repeat-containing domain"/>
    <property type="match status" value="2"/>
</dbReference>
<keyword evidence="2 4" id="KW-0175">Coiled coil</keyword>
<keyword evidence="1" id="KW-0677">Repeat</keyword>
<evidence type="ECO:0000256" key="4">
    <source>
        <dbReference type="SAM" id="Coils"/>
    </source>
</evidence>
<evidence type="ECO:0000256" key="1">
    <source>
        <dbReference type="ARBA" id="ARBA00022737"/>
    </source>
</evidence>
<organism evidence="6">
    <name type="scientific">Agkistrodon contortrix contortrix</name>
    <name type="common">Southern copperhead</name>
    <dbReference type="NCBI Taxonomy" id="8713"/>
    <lineage>
        <taxon>Eukaryota</taxon>
        <taxon>Metazoa</taxon>
        <taxon>Chordata</taxon>
        <taxon>Craniata</taxon>
        <taxon>Vertebrata</taxon>
        <taxon>Euteleostomi</taxon>
        <taxon>Lepidosauria</taxon>
        <taxon>Squamata</taxon>
        <taxon>Bifurcata</taxon>
        <taxon>Unidentata</taxon>
        <taxon>Episquamata</taxon>
        <taxon>Toxicofera</taxon>
        <taxon>Serpentes</taxon>
        <taxon>Colubroidea</taxon>
        <taxon>Viperidae</taxon>
        <taxon>Crotalinae</taxon>
        <taxon>Agkistrodon</taxon>
    </lineage>
</organism>
<name>A0A1W7RIL7_AGKCO</name>
<dbReference type="SUPFAM" id="SSF48403">
    <property type="entry name" value="Ankyrin repeat"/>
    <property type="match status" value="1"/>
</dbReference>
<dbReference type="PANTHER" id="PTHR24129">
    <property type="entry name" value="ANKYCORBIN"/>
    <property type="match status" value="1"/>
</dbReference>
<feature type="coiled-coil region" evidence="4">
    <location>
        <begin position="633"/>
        <end position="722"/>
    </location>
</feature>
<dbReference type="InterPro" id="IPR002110">
    <property type="entry name" value="Ankyrin_rpt"/>
</dbReference>
<dbReference type="PANTHER" id="PTHR24129:SF1">
    <property type="entry name" value="UVEAL AUTOANTIGEN WITH COILED-COIL DOMAINS AND ANKYRIN REPEATS"/>
    <property type="match status" value="1"/>
</dbReference>
<dbReference type="PRINTS" id="PR01415">
    <property type="entry name" value="ANKYRIN"/>
</dbReference>
<dbReference type="Pfam" id="PF12796">
    <property type="entry name" value="Ank_2"/>
    <property type="match status" value="1"/>
</dbReference>
<feature type="repeat" description="ANK" evidence="3">
    <location>
        <begin position="162"/>
        <end position="194"/>
    </location>
</feature>
<sequence>MKSLKSRLRKPEASSAGSGLGGLTADWNKYDDRLMKAAERADVEKILSVLAKKGVNPTKLDLEGRSAFHVVASKGNLDCLNAILVHGVDIVATDVAGRTALHLAAKYGHALCLQKLLQYNCSTENVDLQGRTALHDAAMSDCTSSIQLLCDHGALVNAKDADGRTPLVLATQMCRPAVCQFLLDRGAEVNARDKQNRTALMLGCEYGCKDAVEVLLKNGADVTLVDALGHDCFYYARIGDSAEILSLIKSAFEESSKGYEIMKKGQQLLKVPSMLPKWTQPNILDEVSNKPFLKEHQNVQELERENEDLKGRMREIQQEQRILLDRINGLQLQLNEEQMVADDLETEKDELRRLLATKEKQQEESLQMLETLKSKLKFHEGDHAGSGSNLNNRKENVLMMDSGYSAGSQQTLGLAPANLQSRSMVRPLELLSPIQCCPSEADALKRELSNIRSCYEAARGDLSRLQAELSHKSAECKALASECERIKQESDQQIKQLEDALKDVQKRMFDSEGKVKQMQTHFLALKDHMTNEAAAGSTKVTEELKEQLKDMKAKYEGASAEVGKLRNQLKQNELLVEEFRRDEARLVEENKKLQKGLGMLKVEREKRERTFSEAEEQLKETAVKWANKFEKMKGSLSNEIDEKGWKLAELEKEREKLCIEVQHLRMELEKQKAQFAHYVKPEEHKHVRSRYEQRVRELEKGHLELKQKNQALQKAVERAQMDQGLLKQQMETLRGEVKTQYVPLKINEDTRKMVGELNKKLTETTEKYHRYKGETEKLLAEKLCLQEKVSKFQTAYVPPEKHEKEIGVLKSTLADLQKQLDEFSKRYKKEQAKVSELVTKNAALQDVMKEQYVSSETHEEAKTALNIMLERTGEELSDLKEKMEKVKQEYMKVNEENDALKQKLRGLQSQMQAEYLNTKDHDSKVVALNKNIQDLQRSNSEMLAKYQGKQEEVAQLHAEIEAQKKEIDLIQECIKSKYAPLASLDEKERDFEATVTELKNQLLEQGEQLRIKEEEIQKHIEEIRKLTAGILAVQNDLQQNYILAEKYHEMEGMLASKVDDLNKELRELQQRFAEVTGEKERLQEESARQHSEVLLMQSRLQGQYVPLEQVEAQERKLSCTIEDLKAELDSQAARSQQELQRAQELQQELAHLQATSVPLAEHSQIKERLEKELAVLQSRWREKEEESQTRKEEVSQLHSELQSTKQALSKLEKREVVEASEHKRMRSRLEGQVSSLAEKLAELTKKMEKLQDDSLETNAEEPSLKDEKELLQPRNVNIEQEIKDQKERCDKSLSTIVELQKRIQESAKQVEAKDNKITELLNDVERLKQALNGLSQLTHNIPTKKQNPQMEVLQNQVETLQQQLADAERQHQEVISIYRTHLLSAVQGHMDEDVQAALLQIIRMRQGLICYGN</sequence>
<dbReference type="InterPro" id="IPR042420">
    <property type="entry name" value="RAI14/UACA"/>
</dbReference>
<feature type="repeat" description="ANK" evidence="3">
    <location>
        <begin position="63"/>
        <end position="95"/>
    </location>
</feature>
<evidence type="ECO:0000256" key="5">
    <source>
        <dbReference type="SAM" id="MobiDB-lite"/>
    </source>
</evidence>
<accession>A0A1W7RIL7</accession>
<reference evidence="6" key="2">
    <citation type="submission" date="2017-04" db="EMBL/GenBank/DDBJ databases">
        <title>Venomic assessment of a copperhead snake (Agkistrodon contortrix) produced by parthenogenesis.</title>
        <authorList>
            <person name="Calvete J.J."/>
            <person name="Casewell N."/>
            <person name="Wuster W."/>
            <person name="Rokyta D.R."/>
            <person name="Storey D."/>
            <person name="Smith C.S."/>
            <person name="Schuett G.W."/>
            <person name="Booth W."/>
        </authorList>
    </citation>
    <scope>NUCLEOTIDE SEQUENCE</scope>
    <source>
        <strain evidence="6">KW1091</strain>
        <tissue evidence="6">Venom gland</tissue>
    </source>
</reference>
<feature type="coiled-coil region" evidence="4">
    <location>
        <begin position="541"/>
        <end position="596"/>
    </location>
</feature>
<evidence type="ECO:0000313" key="6">
    <source>
        <dbReference type="EMBL" id="JAV50994.1"/>
    </source>
</evidence>